<accession>A0ABU7A1C7</accession>
<comment type="caution">
    <text evidence="1">The sequence shown here is derived from an EMBL/GenBank/DDBJ whole genome shotgun (WGS) entry which is preliminary data.</text>
</comment>
<protein>
    <submittedName>
        <fullName evidence="1">Uncharacterized protein</fullName>
    </submittedName>
</protein>
<dbReference type="EMBL" id="JASCZI010284409">
    <property type="protein sequence ID" value="MED6227611.1"/>
    <property type="molecule type" value="Genomic_DNA"/>
</dbReference>
<name>A0ABU7A1C7_9FABA</name>
<evidence type="ECO:0000313" key="1">
    <source>
        <dbReference type="EMBL" id="MED6227611.1"/>
    </source>
</evidence>
<sequence>SHASTLNTNNNYRFMTTKVPPSNAAMLPSSLAPNRSMHCAASSLFTLLNLPPPSMSSLHSSGVLIQLLSIGKTPIKRFA</sequence>
<proteinExistence type="predicted"/>
<dbReference type="Proteomes" id="UP001341840">
    <property type="component" value="Unassembled WGS sequence"/>
</dbReference>
<evidence type="ECO:0000313" key="2">
    <source>
        <dbReference type="Proteomes" id="UP001341840"/>
    </source>
</evidence>
<feature type="non-terminal residue" evidence="1">
    <location>
        <position position="1"/>
    </location>
</feature>
<organism evidence="1 2">
    <name type="scientific">Stylosanthes scabra</name>
    <dbReference type="NCBI Taxonomy" id="79078"/>
    <lineage>
        <taxon>Eukaryota</taxon>
        <taxon>Viridiplantae</taxon>
        <taxon>Streptophyta</taxon>
        <taxon>Embryophyta</taxon>
        <taxon>Tracheophyta</taxon>
        <taxon>Spermatophyta</taxon>
        <taxon>Magnoliopsida</taxon>
        <taxon>eudicotyledons</taxon>
        <taxon>Gunneridae</taxon>
        <taxon>Pentapetalae</taxon>
        <taxon>rosids</taxon>
        <taxon>fabids</taxon>
        <taxon>Fabales</taxon>
        <taxon>Fabaceae</taxon>
        <taxon>Papilionoideae</taxon>
        <taxon>50 kb inversion clade</taxon>
        <taxon>dalbergioids sensu lato</taxon>
        <taxon>Dalbergieae</taxon>
        <taxon>Pterocarpus clade</taxon>
        <taxon>Stylosanthes</taxon>
    </lineage>
</organism>
<gene>
    <name evidence="1" type="ORF">PIB30_115432</name>
</gene>
<reference evidence="1 2" key="1">
    <citation type="journal article" date="2023" name="Plants (Basel)">
        <title>Bridging the Gap: Combining Genomics and Transcriptomics Approaches to Understand Stylosanthes scabra, an Orphan Legume from the Brazilian Caatinga.</title>
        <authorList>
            <person name="Ferreira-Neto J.R.C."/>
            <person name="da Silva M.D."/>
            <person name="Binneck E."/>
            <person name="de Melo N.F."/>
            <person name="da Silva R.H."/>
            <person name="de Melo A.L.T.M."/>
            <person name="Pandolfi V."/>
            <person name="Bustamante F.O."/>
            <person name="Brasileiro-Vidal A.C."/>
            <person name="Benko-Iseppon A.M."/>
        </authorList>
    </citation>
    <scope>NUCLEOTIDE SEQUENCE [LARGE SCALE GENOMIC DNA]</scope>
    <source>
        <tissue evidence="1">Leaves</tissue>
    </source>
</reference>
<keyword evidence="2" id="KW-1185">Reference proteome</keyword>